<gene>
    <name evidence="2" type="ORF">I215_12333</name>
</gene>
<feature type="transmembrane region" description="Helical" evidence="1">
    <location>
        <begin position="32"/>
        <end position="54"/>
    </location>
</feature>
<dbReference type="RefSeq" id="WP_008992305.1">
    <property type="nucleotide sequence ID" value="NZ_AMSG01000021.1"/>
</dbReference>
<proteinExistence type="predicted"/>
<name>K2QI65_9FLAO</name>
<sequence>MKEIVVTFIVGLATWSTIYVWTSGRYTLPQKIYLTFCVLFVPLQWISIIIIYFYNSSRISYPANNTQKFKRVFSTSEQEMSLLVLKQKGILTNEEYHEKLEIIEQNSNILKTNLVKEKVKSLDEYKHLHNLLRVSLLSQEQFEKKVYLLIKDYESYMSIYGNNLYPKHTWTLYQKYKQHLAVEKSNYSYLDFYGAWKFKNYIIYFNNENEVKFIFDKSTAIVGTYMLENKKIHIKTRKERYTLNIEDVGSHILSYINSEGNRFTGYRL</sequence>
<keyword evidence="3" id="KW-1185">Reference proteome</keyword>
<dbReference type="AlphaFoldDB" id="K2QI65"/>
<accession>K2QI65</accession>
<keyword evidence="1" id="KW-1133">Transmembrane helix</keyword>
<organism evidence="2 3">
    <name type="scientific">Galbibacter marinus</name>
    <dbReference type="NCBI Taxonomy" id="555500"/>
    <lineage>
        <taxon>Bacteria</taxon>
        <taxon>Pseudomonadati</taxon>
        <taxon>Bacteroidota</taxon>
        <taxon>Flavobacteriia</taxon>
        <taxon>Flavobacteriales</taxon>
        <taxon>Flavobacteriaceae</taxon>
        <taxon>Galbibacter</taxon>
    </lineage>
</organism>
<dbReference type="eggNOG" id="ENOG502ZUKH">
    <property type="taxonomic scope" value="Bacteria"/>
</dbReference>
<evidence type="ECO:0000313" key="2">
    <source>
        <dbReference type="EMBL" id="EKF54417.1"/>
    </source>
</evidence>
<reference evidence="2 3" key="1">
    <citation type="journal article" date="2012" name="J. Bacteriol.">
        <title>Genome Sequence of Galbibacter marinum Type Strain ck-I2-15.</title>
        <authorList>
            <person name="Lai Q."/>
            <person name="Li C."/>
            <person name="Shao Z."/>
        </authorList>
    </citation>
    <scope>NUCLEOTIDE SEQUENCE [LARGE SCALE GENOMIC DNA]</scope>
    <source>
        <strain evidence="3">ck-I2-15</strain>
    </source>
</reference>
<comment type="caution">
    <text evidence="2">The sequence shown here is derived from an EMBL/GenBank/DDBJ whole genome shotgun (WGS) entry which is preliminary data.</text>
</comment>
<evidence type="ECO:0008006" key="4">
    <source>
        <dbReference type="Google" id="ProtNLM"/>
    </source>
</evidence>
<keyword evidence="1" id="KW-0472">Membrane</keyword>
<dbReference type="OrthoDB" id="1454500at2"/>
<protein>
    <recommendedName>
        <fullName evidence="4">SHOCT domain-containing protein</fullName>
    </recommendedName>
</protein>
<keyword evidence="1" id="KW-0812">Transmembrane</keyword>
<dbReference type="EMBL" id="AMSG01000021">
    <property type="protein sequence ID" value="EKF54417.1"/>
    <property type="molecule type" value="Genomic_DNA"/>
</dbReference>
<dbReference type="Proteomes" id="UP000007364">
    <property type="component" value="Unassembled WGS sequence"/>
</dbReference>
<evidence type="ECO:0000256" key="1">
    <source>
        <dbReference type="SAM" id="Phobius"/>
    </source>
</evidence>
<evidence type="ECO:0000313" key="3">
    <source>
        <dbReference type="Proteomes" id="UP000007364"/>
    </source>
</evidence>